<dbReference type="Proteomes" id="UP000199152">
    <property type="component" value="Unassembled WGS sequence"/>
</dbReference>
<proteinExistence type="predicted"/>
<dbReference type="AlphaFoldDB" id="A0A1I4AV70"/>
<name>A0A1I4AV70_9ACTN</name>
<evidence type="ECO:0008006" key="4">
    <source>
        <dbReference type="Google" id="ProtNLM"/>
    </source>
</evidence>
<evidence type="ECO:0000256" key="1">
    <source>
        <dbReference type="SAM" id="MobiDB-lite"/>
    </source>
</evidence>
<dbReference type="RefSeq" id="WP_177212638.1">
    <property type="nucleotide sequence ID" value="NZ_FOSW01000002.1"/>
</dbReference>
<dbReference type="InParanoid" id="A0A1I4AV70"/>
<protein>
    <recommendedName>
        <fullName evidence="4">FGGY family of carbohydrate kinases, N-terminal domain</fullName>
    </recommendedName>
</protein>
<evidence type="ECO:0000313" key="2">
    <source>
        <dbReference type="EMBL" id="SFK60193.1"/>
    </source>
</evidence>
<evidence type="ECO:0000313" key="3">
    <source>
        <dbReference type="Proteomes" id="UP000199152"/>
    </source>
</evidence>
<feature type="region of interest" description="Disordered" evidence="1">
    <location>
        <begin position="17"/>
        <end position="50"/>
    </location>
</feature>
<reference evidence="2 3" key="1">
    <citation type="submission" date="2016-10" db="EMBL/GenBank/DDBJ databases">
        <authorList>
            <person name="de Groot N.N."/>
        </authorList>
    </citation>
    <scope>NUCLEOTIDE SEQUENCE [LARGE SCALE GENOMIC DNA]</scope>
    <source>
        <strain evidence="2 3">DSM 45317</strain>
    </source>
</reference>
<feature type="compositionally biased region" description="Basic and acidic residues" evidence="1">
    <location>
        <begin position="27"/>
        <end position="44"/>
    </location>
</feature>
<sequence>MPVLAMDAGTTRVTALVMGEDGAAPSRGDREFEPDPGRRDDGRRAGGWAS</sequence>
<dbReference type="STRING" id="504800.SAMN04488085_102410"/>
<organism evidence="2 3">
    <name type="scientific">Geodermatophilus ruber</name>
    <dbReference type="NCBI Taxonomy" id="504800"/>
    <lineage>
        <taxon>Bacteria</taxon>
        <taxon>Bacillati</taxon>
        <taxon>Actinomycetota</taxon>
        <taxon>Actinomycetes</taxon>
        <taxon>Geodermatophilales</taxon>
        <taxon>Geodermatophilaceae</taxon>
        <taxon>Geodermatophilus</taxon>
    </lineage>
</organism>
<accession>A0A1I4AV70</accession>
<keyword evidence="3" id="KW-1185">Reference proteome</keyword>
<dbReference type="EMBL" id="FOSW01000002">
    <property type="protein sequence ID" value="SFK60193.1"/>
    <property type="molecule type" value="Genomic_DNA"/>
</dbReference>
<gene>
    <name evidence="2" type="ORF">SAMN04488085_102410</name>
</gene>